<dbReference type="GO" id="GO:0003677">
    <property type="term" value="F:DNA binding"/>
    <property type="evidence" value="ECO:0007669"/>
    <property type="project" value="InterPro"/>
</dbReference>
<protein>
    <submittedName>
        <fullName evidence="3">Phage integrase</fullName>
    </submittedName>
</protein>
<dbReference type="Pfam" id="PF00589">
    <property type="entry name" value="Phage_integrase"/>
    <property type="match status" value="1"/>
</dbReference>
<reference evidence="3 4" key="2">
    <citation type="submission" date="2013-09" db="EMBL/GenBank/DDBJ databases">
        <title>Whole genome comparison of six Crocosphaera watsonii strains with differing phenotypes.</title>
        <authorList>
            <person name="Bench S.R."/>
            <person name="Heller P."/>
            <person name="Frank I."/>
            <person name="Arciniega M."/>
            <person name="Shilova I.N."/>
            <person name="Zehr J.P."/>
        </authorList>
    </citation>
    <scope>NUCLEOTIDE SEQUENCE [LARGE SCALE GENOMIC DNA]</scope>
    <source>
        <strain evidence="3 4">WH 0401</strain>
    </source>
</reference>
<gene>
    <name evidence="3" type="ORF">CWATWH0401_3239</name>
</gene>
<dbReference type="InterPro" id="IPR011010">
    <property type="entry name" value="DNA_brk_join_enz"/>
</dbReference>
<evidence type="ECO:0000256" key="1">
    <source>
        <dbReference type="ARBA" id="ARBA00023172"/>
    </source>
</evidence>
<reference evidence="3 4" key="1">
    <citation type="submission" date="2013-01" db="EMBL/GenBank/DDBJ databases">
        <authorList>
            <person name="Bench S."/>
        </authorList>
    </citation>
    <scope>NUCLEOTIDE SEQUENCE [LARGE SCALE GENOMIC DNA]</scope>
    <source>
        <strain evidence="3 4">WH 0401</strain>
    </source>
</reference>
<organism evidence="3 4">
    <name type="scientific">Crocosphaera watsonii WH 0401</name>
    <dbReference type="NCBI Taxonomy" id="555881"/>
    <lineage>
        <taxon>Bacteria</taxon>
        <taxon>Bacillati</taxon>
        <taxon>Cyanobacteriota</taxon>
        <taxon>Cyanophyceae</taxon>
        <taxon>Oscillatoriophycideae</taxon>
        <taxon>Chroococcales</taxon>
        <taxon>Aphanothecaceae</taxon>
        <taxon>Crocosphaera</taxon>
    </lineage>
</organism>
<evidence type="ECO:0000313" key="4">
    <source>
        <dbReference type="Proteomes" id="UP000018198"/>
    </source>
</evidence>
<dbReference type="InterPro" id="IPR013762">
    <property type="entry name" value="Integrase-like_cat_sf"/>
</dbReference>
<comment type="caution">
    <text evidence="3">The sequence shown here is derived from an EMBL/GenBank/DDBJ whole genome shotgun (WGS) entry which is preliminary data.</text>
</comment>
<sequence>MAIRAGSDLRQVQDLLGHADPRTTALYAHVADRWRNNPALRLGVKVPL</sequence>
<dbReference type="InterPro" id="IPR002104">
    <property type="entry name" value="Integrase_catalytic"/>
</dbReference>
<accession>T2J1E0</accession>
<dbReference type="EMBL" id="CAQM01000020">
    <property type="protein sequence ID" value="CCQ59693.1"/>
    <property type="molecule type" value="Genomic_DNA"/>
</dbReference>
<dbReference type="GO" id="GO:0015074">
    <property type="term" value="P:DNA integration"/>
    <property type="evidence" value="ECO:0007669"/>
    <property type="project" value="InterPro"/>
</dbReference>
<dbReference type="AlphaFoldDB" id="T2J1E0"/>
<proteinExistence type="predicted"/>
<dbReference type="SUPFAM" id="SSF56349">
    <property type="entry name" value="DNA breaking-rejoining enzymes"/>
    <property type="match status" value="1"/>
</dbReference>
<evidence type="ECO:0000259" key="2">
    <source>
        <dbReference type="Pfam" id="PF00589"/>
    </source>
</evidence>
<dbReference type="Proteomes" id="UP000018198">
    <property type="component" value="Unassembled WGS sequence"/>
</dbReference>
<evidence type="ECO:0000313" key="3">
    <source>
        <dbReference type="EMBL" id="CCQ59693.1"/>
    </source>
</evidence>
<feature type="domain" description="Tyr recombinase" evidence="2">
    <location>
        <begin position="3"/>
        <end position="32"/>
    </location>
</feature>
<name>T2J1E0_CROWT</name>
<dbReference type="GO" id="GO:0006310">
    <property type="term" value="P:DNA recombination"/>
    <property type="evidence" value="ECO:0007669"/>
    <property type="project" value="UniProtKB-KW"/>
</dbReference>
<dbReference type="Gene3D" id="1.10.443.10">
    <property type="entry name" value="Intergrase catalytic core"/>
    <property type="match status" value="1"/>
</dbReference>
<keyword evidence="1" id="KW-0233">DNA recombination</keyword>